<accession>A0A0Q9XD24</accession>
<evidence type="ECO:0000256" key="1">
    <source>
        <dbReference type="PROSITE-ProRule" id="PRU00339"/>
    </source>
</evidence>
<keyword evidence="3" id="KW-1185">Reference proteome</keyword>
<dbReference type="GO" id="GO:0005737">
    <property type="term" value="C:cytoplasm"/>
    <property type="evidence" value="ECO:0007669"/>
    <property type="project" value="TreeGrafter"/>
</dbReference>
<dbReference type="InterPro" id="IPR043195">
    <property type="entry name" value="TTC12"/>
</dbReference>
<evidence type="ECO:0000313" key="3">
    <source>
        <dbReference type="Proteomes" id="UP000009192"/>
    </source>
</evidence>
<dbReference type="Proteomes" id="UP000009192">
    <property type="component" value="Unassembled WGS sequence"/>
</dbReference>
<dbReference type="PROSITE" id="PS50005">
    <property type="entry name" value="TPR"/>
    <property type="match status" value="1"/>
</dbReference>
<dbReference type="AlphaFoldDB" id="A0A0Q9XD24"/>
<organism evidence="2 3">
    <name type="scientific">Drosophila mojavensis</name>
    <name type="common">Fruit fly</name>
    <dbReference type="NCBI Taxonomy" id="7230"/>
    <lineage>
        <taxon>Eukaryota</taxon>
        <taxon>Metazoa</taxon>
        <taxon>Ecdysozoa</taxon>
        <taxon>Arthropoda</taxon>
        <taxon>Hexapoda</taxon>
        <taxon>Insecta</taxon>
        <taxon>Pterygota</taxon>
        <taxon>Neoptera</taxon>
        <taxon>Endopterygota</taxon>
        <taxon>Diptera</taxon>
        <taxon>Brachycera</taxon>
        <taxon>Muscomorpha</taxon>
        <taxon>Ephydroidea</taxon>
        <taxon>Drosophilidae</taxon>
        <taxon>Drosophila</taxon>
    </lineage>
</organism>
<reference evidence="2 3" key="1">
    <citation type="journal article" date="2007" name="Nature">
        <title>Evolution of genes and genomes on the Drosophila phylogeny.</title>
        <authorList>
            <consortium name="Drosophila 12 Genomes Consortium"/>
            <person name="Clark A.G."/>
            <person name="Eisen M.B."/>
            <person name="Smith D.R."/>
            <person name="Bergman C.M."/>
            <person name="Oliver B."/>
            <person name="Markow T.A."/>
            <person name="Kaufman T.C."/>
            <person name="Kellis M."/>
            <person name="Gelbart W."/>
            <person name="Iyer V.N."/>
            <person name="Pollard D.A."/>
            <person name="Sackton T.B."/>
            <person name="Larracuente A.M."/>
            <person name="Singh N.D."/>
            <person name="Abad J.P."/>
            <person name="Abt D.N."/>
            <person name="Adryan B."/>
            <person name="Aguade M."/>
            <person name="Akashi H."/>
            <person name="Anderson W.W."/>
            <person name="Aquadro C.F."/>
            <person name="Ardell D.H."/>
            <person name="Arguello R."/>
            <person name="Artieri C.G."/>
            <person name="Barbash D.A."/>
            <person name="Barker D."/>
            <person name="Barsanti P."/>
            <person name="Batterham P."/>
            <person name="Batzoglou S."/>
            <person name="Begun D."/>
            <person name="Bhutkar A."/>
            <person name="Blanco E."/>
            <person name="Bosak S.A."/>
            <person name="Bradley R.K."/>
            <person name="Brand A.D."/>
            <person name="Brent M.R."/>
            <person name="Brooks A.N."/>
            <person name="Brown R.H."/>
            <person name="Butlin R.K."/>
            <person name="Caggese C."/>
            <person name="Calvi B.R."/>
            <person name="Bernardo de Carvalho A."/>
            <person name="Caspi A."/>
            <person name="Castrezana S."/>
            <person name="Celniker S.E."/>
            <person name="Chang J.L."/>
            <person name="Chapple C."/>
            <person name="Chatterji S."/>
            <person name="Chinwalla A."/>
            <person name="Civetta A."/>
            <person name="Clifton S.W."/>
            <person name="Comeron J.M."/>
            <person name="Costello J.C."/>
            <person name="Coyne J.A."/>
            <person name="Daub J."/>
            <person name="David R.G."/>
            <person name="Delcher A.L."/>
            <person name="Delehaunty K."/>
            <person name="Do C.B."/>
            <person name="Ebling H."/>
            <person name="Edwards K."/>
            <person name="Eickbush T."/>
            <person name="Evans J.D."/>
            <person name="Filipski A."/>
            <person name="Findeiss S."/>
            <person name="Freyhult E."/>
            <person name="Fulton L."/>
            <person name="Fulton R."/>
            <person name="Garcia A.C."/>
            <person name="Gardiner A."/>
            <person name="Garfield D.A."/>
            <person name="Garvin B.E."/>
            <person name="Gibson G."/>
            <person name="Gilbert D."/>
            <person name="Gnerre S."/>
            <person name="Godfrey J."/>
            <person name="Good R."/>
            <person name="Gotea V."/>
            <person name="Gravely B."/>
            <person name="Greenberg A.J."/>
            <person name="Griffiths-Jones S."/>
            <person name="Gross S."/>
            <person name="Guigo R."/>
            <person name="Gustafson E.A."/>
            <person name="Haerty W."/>
            <person name="Hahn M.W."/>
            <person name="Halligan D.L."/>
            <person name="Halpern A.L."/>
            <person name="Halter G.M."/>
            <person name="Han M.V."/>
            <person name="Heger A."/>
            <person name="Hillier L."/>
            <person name="Hinrichs A.S."/>
            <person name="Holmes I."/>
            <person name="Hoskins R.A."/>
            <person name="Hubisz M.J."/>
            <person name="Hultmark D."/>
            <person name="Huntley M.A."/>
            <person name="Jaffe D.B."/>
            <person name="Jagadeeshan S."/>
            <person name="Jeck W.R."/>
            <person name="Johnson J."/>
            <person name="Jones C.D."/>
            <person name="Jordan W.C."/>
            <person name="Karpen G.H."/>
            <person name="Kataoka E."/>
            <person name="Keightley P.D."/>
            <person name="Kheradpour P."/>
            <person name="Kirkness E.F."/>
            <person name="Koerich L.B."/>
            <person name="Kristiansen K."/>
            <person name="Kudrna D."/>
            <person name="Kulathinal R.J."/>
            <person name="Kumar S."/>
            <person name="Kwok R."/>
            <person name="Lander E."/>
            <person name="Langley C.H."/>
            <person name="Lapoint R."/>
            <person name="Lazzaro B.P."/>
            <person name="Lee S.J."/>
            <person name="Levesque L."/>
            <person name="Li R."/>
            <person name="Lin C.F."/>
            <person name="Lin M.F."/>
            <person name="Lindblad-Toh K."/>
            <person name="Llopart A."/>
            <person name="Long M."/>
            <person name="Low L."/>
            <person name="Lozovsky E."/>
            <person name="Lu J."/>
            <person name="Luo M."/>
            <person name="Machado C.A."/>
            <person name="Makalowski W."/>
            <person name="Marzo M."/>
            <person name="Matsuda M."/>
            <person name="Matzkin L."/>
            <person name="McAllister B."/>
            <person name="McBride C.S."/>
            <person name="McKernan B."/>
            <person name="McKernan K."/>
            <person name="Mendez-Lago M."/>
            <person name="Minx P."/>
            <person name="Mollenhauer M.U."/>
            <person name="Montooth K."/>
            <person name="Mount S.M."/>
            <person name="Mu X."/>
            <person name="Myers E."/>
            <person name="Negre B."/>
            <person name="Newfeld S."/>
            <person name="Nielsen R."/>
            <person name="Noor M.A."/>
            <person name="O'Grady P."/>
            <person name="Pachter L."/>
            <person name="Papaceit M."/>
            <person name="Parisi M.J."/>
            <person name="Parisi M."/>
            <person name="Parts L."/>
            <person name="Pedersen J.S."/>
            <person name="Pesole G."/>
            <person name="Phillippy A.M."/>
            <person name="Ponting C.P."/>
            <person name="Pop M."/>
            <person name="Porcelli D."/>
            <person name="Powell J.R."/>
            <person name="Prohaska S."/>
            <person name="Pruitt K."/>
            <person name="Puig M."/>
            <person name="Quesneville H."/>
            <person name="Ram K.R."/>
            <person name="Rand D."/>
            <person name="Rasmussen M.D."/>
            <person name="Reed L.K."/>
            <person name="Reenan R."/>
            <person name="Reily A."/>
            <person name="Remington K.A."/>
            <person name="Rieger T.T."/>
            <person name="Ritchie M.G."/>
            <person name="Robin C."/>
            <person name="Rogers Y.H."/>
            <person name="Rohde C."/>
            <person name="Rozas J."/>
            <person name="Rubenfield M.J."/>
            <person name="Ruiz A."/>
            <person name="Russo S."/>
            <person name="Salzberg S.L."/>
            <person name="Sanchez-Gracia A."/>
            <person name="Saranga D.J."/>
            <person name="Sato H."/>
            <person name="Schaeffer S.W."/>
            <person name="Schatz M.C."/>
            <person name="Schlenke T."/>
            <person name="Schwartz R."/>
            <person name="Segarra C."/>
            <person name="Singh R.S."/>
            <person name="Sirot L."/>
            <person name="Sirota M."/>
            <person name="Sisneros N.B."/>
            <person name="Smith C.D."/>
            <person name="Smith T.F."/>
            <person name="Spieth J."/>
            <person name="Stage D.E."/>
            <person name="Stark A."/>
            <person name="Stephan W."/>
            <person name="Strausberg R.L."/>
            <person name="Strempel S."/>
            <person name="Sturgill D."/>
            <person name="Sutton G."/>
            <person name="Sutton G.G."/>
            <person name="Tao W."/>
            <person name="Teichmann S."/>
            <person name="Tobari Y.N."/>
            <person name="Tomimura Y."/>
            <person name="Tsolas J.M."/>
            <person name="Valente V.L."/>
            <person name="Venter E."/>
            <person name="Venter J.C."/>
            <person name="Vicario S."/>
            <person name="Vieira F.G."/>
            <person name="Vilella A.J."/>
            <person name="Villasante A."/>
            <person name="Walenz B."/>
            <person name="Wang J."/>
            <person name="Wasserman M."/>
            <person name="Watts T."/>
            <person name="Wilson D."/>
            <person name="Wilson R.K."/>
            <person name="Wing R.A."/>
            <person name="Wolfner M.F."/>
            <person name="Wong A."/>
            <person name="Wong G.K."/>
            <person name="Wu C.I."/>
            <person name="Wu G."/>
            <person name="Yamamoto D."/>
            <person name="Yang H.P."/>
            <person name="Yang S.P."/>
            <person name="Yorke J.A."/>
            <person name="Yoshida K."/>
            <person name="Zdobnov E."/>
            <person name="Zhang P."/>
            <person name="Zhang Y."/>
            <person name="Zimin A.V."/>
            <person name="Baldwin J."/>
            <person name="Abdouelleil A."/>
            <person name="Abdulkadir J."/>
            <person name="Abebe A."/>
            <person name="Abera B."/>
            <person name="Abreu J."/>
            <person name="Acer S.C."/>
            <person name="Aftuck L."/>
            <person name="Alexander A."/>
            <person name="An P."/>
            <person name="Anderson E."/>
            <person name="Anderson S."/>
            <person name="Arachi H."/>
            <person name="Azer M."/>
            <person name="Bachantsang P."/>
            <person name="Barry A."/>
            <person name="Bayul T."/>
            <person name="Berlin A."/>
            <person name="Bessette D."/>
            <person name="Bloom T."/>
            <person name="Blye J."/>
            <person name="Boguslavskiy L."/>
            <person name="Bonnet C."/>
            <person name="Boukhgalter B."/>
            <person name="Bourzgui I."/>
            <person name="Brown A."/>
            <person name="Cahill P."/>
            <person name="Channer S."/>
            <person name="Cheshatsang Y."/>
            <person name="Chuda L."/>
            <person name="Citroen M."/>
            <person name="Collymore A."/>
            <person name="Cooke P."/>
            <person name="Costello M."/>
            <person name="D'Aco K."/>
            <person name="Daza R."/>
            <person name="De Haan G."/>
            <person name="DeGray S."/>
            <person name="DeMaso C."/>
            <person name="Dhargay N."/>
            <person name="Dooley K."/>
            <person name="Dooley E."/>
            <person name="Doricent M."/>
            <person name="Dorje P."/>
            <person name="Dorjee K."/>
            <person name="Dupes A."/>
            <person name="Elong R."/>
            <person name="Falk J."/>
            <person name="Farina A."/>
            <person name="Faro S."/>
            <person name="Ferguson D."/>
            <person name="Fisher S."/>
            <person name="Foley C.D."/>
            <person name="Franke A."/>
            <person name="Friedrich D."/>
            <person name="Gadbois L."/>
            <person name="Gearin G."/>
            <person name="Gearin C.R."/>
            <person name="Giannoukos G."/>
            <person name="Goode T."/>
            <person name="Graham J."/>
            <person name="Grandbois E."/>
            <person name="Grewal S."/>
            <person name="Gyaltsen K."/>
            <person name="Hafez N."/>
            <person name="Hagos B."/>
            <person name="Hall J."/>
            <person name="Henson C."/>
            <person name="Hollinger A."/>
            <person name="Honan T."/>
            <person name="Huard M.D."/>
            <person name="Hughes L."/>
            <person name="Hurhula B."/>
            <person name="Husby M.E."/>
            <person name="Kamat A."/>
            <person name="Kanga B."/>
            <person name="Kashin S."/>
            <person name="Khazanovich D."/>
            <person name="Kisner P."/>
            <person name="Lance K."/>
            <person name="Lara M."/>
            <person name="Lee W."/>
            <person name="Lennon N."/>
            <person name="Letendre F."/>
            <person name="LeVine R."/>
            <person name="Lipovsky A."/>
            <person name="Liu X."/>
            <person name="Liu J."/>
            <person name="Liu S."/>
            <person name="Lokyitsang T."/>
            <person name="Lokyitsang Y."/>
            <person name="Lubonja R."/>
            <person name="Lui A."/>
            <person name="MacDonald P."/>
            <person name="Magnisalis V."/>
            <person name="Maru K."/>
            <person name="Matthews C."/>
            <person name="McCusker W."/>
            <person name="McDonough S."/>
            <person name="Mehta T."/>
            <person name="Meldrim J."/>
            <person name="Meneus L."/>
            <person name="Mihai O."/>
            <person name="Mihalev A."/>
            <person name="Mihova T."/>
            <person name="Mittelman R."/>
            <person name="Mlenga V."/>
            <person name="Montmayeur A."/>
            <person name="Mulrain L."/>
            <person name="Navidi A."/>
            <person name="Naylor J."/>
            <person name="Negash T."/>
            <person name="Nguyen T."/>
            <person name="Nguyen N."/>
            <person name="Nicol R."/>
            <person name="Norbu C."/>
            <person name="Norbu N."/>
            <person name="Novod N."/>
            <person name="O'Neill B."/>
            <person name="Osman S."/>
            <person name="Markiewicz E."/>
            <person name="Oyono O.L."/>
            <person name="Patti C."/>
            <person name="Phunkhang P."/>
            <person name="Pierre F."/>
            <person name="Priest M."/>
            <person name="Raghuraman S."/>
            <person name="Rege F."/>
            <person name="Reyes R."/>
            <person name="Rise C."/>
            <person name="Rogov P."/>
            <person name="Ross K."/>
            <person name="Ryan E."/>
            <person name="Settipalli S."/>
            <person name="Shea T."/>
            <person name="Sherpa N."/>
            <person name="Shi L."/>
            <person name="Shih D."/>
            <person name="Sparrow T."/>
            <person name="Spaulding J."/>
            <person name="Stalker J."/>
            <person name="Stange-Thomann N."/>
            <person name="Stavropoulos S."/>
            <person name="Stone C."/>
            <person name="Strader C."/>
            <person name="Tesfaye S."/>
            <person name="Thomson T."/>
            <person name="Thoulutsang Y."/>
            <person name="Thoulutsang D."/>
            <person name="Topham K."/>
            <person name="Topping I."/>
            <person name="Tsamla T."/>
            <person name="Vassiliev H."/>
            <person name="Vo A."/>
            <person name="Wangchuk T."/>
            <person name="Wangdi T."/>
            <person name="Weiand M."/>
            <person name="Wilkinson J."/>
            <person name="Wilson A."/>
            <person name="Yadav S."/>
            <person name="Young G."/>
            <person name="Yu Q."/>
            <person name="Zembek L."/>
            <person name="Zhong D."/>
            <person name="Zimmer A."/>
            <person name="Zwirko Z."/>
            <person name="Jaffe D.B."/>
            <person name="Alvarez P."/>
            <person name="Brockman W."/>
            <person name="Butler J."/>
            <person name="Chin C."/>
            <person name="Gnerre S."/>
            <person name="Grabherr M."/>
            <person name="Kleber M."/>
            <person name="Mauceli E."/>
            <person name="MacCallum I."/>
        </authorList>
    </citation>
    <scope>NUCLEOTIDE SEQUENCE [LARGE SCALE GENOMIC DNA]</scope>
    <source>
        <strain evidence="3">Tucson 15081-1352.22</strain>
    </source>
</reference>
<dbReference type="SUPFAM" id="SSF48452">
    <property type="entry name" value="TPR-like"/>
    <property type="match status" value="1"/>
</dbReference>
<gene>
    <name evidence="2" type="primary">Dmoj\GI22588</name>
    <name evidence="2" type="ORF">Dmoj_GI22588</name>
</gene>
<keyword evidence="1" id="KW-0802">TPR repeat</keyword>
<dbReference type="SMR" id="A0A0Q9XD24"/>
<dbReference type="PANTHER" id="PTHR46540">
    <property type="entry name" value="TETRATRICOPEPTIDE REPEAT PROTEIN 12"/>
    <property type="match status" value="1"/>
</dbReference>
<sequence length="237" mass="27726">MSSLVHPELEENFLRRGSLVDDLLRFLTELAKANQMDAGKKEKEAKVDIDYSAGVTEDSFLVMSRLSIERRQYTKKESVNKKMSKRSEIPGNLEQMTFMRQIGLSYDSRAKARDERIRVANNFRRLGNAEYRKMNFDKAIEYYTKAIDYISDSVVLYVNRSICFAKKRAFKRALIDLDYILLNLDERCLRAWLIRAGTCKRMNDERGYQTAVDNARSLNPSQGKYIDYFLDKVRSDF</sequence>
<protein>
    <submittedName>
        <fullName evidence="2">Uncharacterized protein, isoform B</fullName>
    </submittedName>
</protein>
<dbReference type="PANTHER" id="PTHR46540:SF1">
    <property type="entry name" value="TETRATRICOPEPTIDE REPEAT PROTEIN 12"/>
    <property type="match status" value="1"/>
</dbReference>
<dbReference type="GO" id="GO:0005813">
    <property type="term" value="C:centrosome"/>
    <property type="evidence" value="ECO:0007669"/>
    <property type="project" value="TreeGrafter"/>
</dbReference>
<feature type="repeat" description="TPR" evidence="1">
    <location>
        <begin position="120"/>
        <end position="153"/>
    </location>
</feature>
<dbReference type="OrthoDB" id="2017782at2759"/>
<name>A0A0Q9XD24_DROMO</name>
<dbReference type="FunCoup" id="A0A0Q9XD24">
    <property type="interactions" value="2"/>
</dbReference>
<dbReference type="GO" id="GO:0007288">
    <property type="term" value="P:sperm axoneme assembly"/>
    <property type="evidence" value="ECO:0007669"/>
    <property type="project" value="TreeGrafter"/>
</dbReference>
<dbReference type="EMBL" id="CH933806">
    <property type="protein sequence ID" value="KRG01736.1"/>
    <property type="molecule type" value="Genomic_DNA"/>
</dbReference>
<dbReference type="InParanoid" id="A0A0Q9XD24"/>
<dbReference type="Gene3D" id="1.25.40.10">
    <property type="entry name" value="Tetratricopeptide repeat domain"/>
    <property type="match status" value="1"/>
</dbReference>
<evidence type="ECO:0000313" key="2">
    <source>
        <dbReference type="EMBL" id="KRG01736.1"/>
    </source>
</evidence>
<dbReference type="GO" id="GO:0070286">
    <property type="term" value="P:axonemal dynein complex assembly"/>
    <property type="evidence" value="ECO:0007669"/>
    <property type="project" value="TreeGrafter"/>
</dbReference>
<proteinExistence type="predicted"/>
<dbReference type="InterPro" id="IPR011990">
    <property type="entry name" value="TPR-like_helical_dom_sf"/>
</dbReference>
<dbReference type="InterPro" id="IPR019734">
    <property type="entry name" value="TPR_rpt"/>
</dbReference>